<evidence type="ECO:0000313" key="1">
    <source>
        <dbReference type="EMBL" id="CEP21115.1"/>
    </source>
</evidence>
<sequence length="62" mass="7374">MLHAFYWILRVTQESKKWVYQEMLKRPKSFARLSSEEEHGAFRVSCDVLYLEGRLQSRLGAP</sequence>
<organism evidence="1 2">
    <name type="scientific">Cyberlindnera jadinii (strain ATCC 18201 / CBS 1600 / BCRC 20928 / JCM 3617 / NBRC 0987 / NRRL Y-1542)</name>
    <name type="common">Torula yeast</name>
    <name type="synonym">Candida utilis</name>
    <dbReference type="NCBI Taxonomy" id="983966"/>
    <lineage>
        <taxon>Eukaryota</taxon>
        <taxon>Fungi</taxon>
        <taxon>Dikarya</taxon>
        <taxon>Ascomycota</taxon>
        <taxon>Saccharomycotina</taxon>
        <taxon>Saccharomycetes</taxon>
        <taxon>Phaffomycetales</taxon>
        <taxon>Phaffomycetaceae</taxon>
        <taxon>Cyberlindnera</taxon>
    </lineage>
</organism>
<dbReference type="AlphaFoldDB" id="A0A0H5C016"/>
<dbReference type="Proteomes" id="UP000038830">
    <property type="component" value="Unassembled WGS sequence"/>
</dbReference>
<evidence type="ECO:0000313" key="2">
    <source>
        <dbReference type="Proteomes" id="UP000038830"/>
    </source>
</evidence>
<reference evidence="2" key="1">
    <citation type="journal article" date="2015" name="J. Biotechnol.">
        <title>The structure of the Cyberlindnera jadinii genome and its relation to Candida utilis analyzed by the occurrence of single nucleotide polymorphisms.</title>
        <authorList>
            <person name="Rupp O."/>
            <person name="Brinkrolf K."/>
            <person name="Buerth C."/>
            <person name="Kunigo M."/>
            <person name="Schneider J."/>
            <person name="Jaenicke S."/>
            <person name="Goesmann A."/>
            <person name="Puehler A."/>
            <person name="Jaeger K.-E."/>
            <person name="Ernst J.F."/>
        </authorList>
    </citation>
    <scope>NUCLEOTIDE SEQUENCE [LARGE SCALE GENOMIC DNA]</scope>
    <source>
        <strain evidence="2">ATCC 18201 / CBS 1600 / BCRC 20928 / JCM 3617 / NBRC 0987 / NRRL Y-1542</strain>
    </source>
</reference>
<gene>
    <name evidence="1" type="ORF">BN1211_1138</name>
</gene>
<proteinExistence type="predicted"/>
<name>A0A0H5C016_CYBJN</name>
<protein>
    <submittedName>
        <fullName evidence="1">Uncharacterized protein</fullName>
    </submittedName>
</protein>
<dbReference type="EMBL" id="CDQK01000001">
    <property type="protein sequence ID" value="CEP21115.1"/>
    <property type="molecule type" value="Genomic_DNA"/>
</dbReference>
<accession>A0A0H5C016</accession>